<dbReference type="SMART" id="SM00228">
    <property type="entry name" value="PDZ"/>
    <property type="match status" value="1"/>
</dbReference>
<evidence type="ECO:0000256" key="7">
    <source>
        <dbReference type="ARBA" id="ARBA00022833"/>
    </source>
</evidence>
<dbReference type="CDD" id="cd06163">
    <property type="entry name" value="S2P-M50_PDZ_RseP-like"/>
    <property type="match status" value="1"/>
</dbReference>
<dbReference type="RefSeq" id="WP_190916659.1">
    <property type="nucleotide sequence ID" value="NZ_JACXIZ010000014.1"/>
</dbReference>
<reference evidence="13" key="1">
    <citation type="submission" date="2020-09" db="EMBL/GenBank/DDBJ databases">
        <title>A novel bacterium of genus Paenibacillus, isolated from South China Sea.</title>
        <authorList>
            <person name="Huang H."/>
            <person name="Mo K."/>
            <person name="Hu Y."/>
        </authorList>
    </citation>
    <scope>NUCLEOTIDE SEQUENCE</scope>
    <source>
        <strain evidence="13">IB182496</strain>
    </source>
</reference>
<keyword evidence="9 11" id="KW-0482">Metalloprotease</keyword>
<keyword evidence="8 11" id="KW-1133">Transmembrane helix</keyword>
<feature type="transmembrane region" description="Helical" evidence="11">
    <location>
        <begin position="169"/>
        <end position="191"/>
    </location>
</feature>
<gene>
    <name evidence="13" type="primary">rseP</name>
    <name evidence="13" type="ORF">IDH44_08610</name>
</gene>
<evidence type="ECO:0000256" key="6">
    <source>
        <dbReference type="ARBA" id="ARBA00022801"/>
    </source>
</evidence>
<dbReference type="EMBL" id="JACXIZ010000014">
    <property type="protein sequence ID" value="MBD2845250.1"/>
    <property type="molecule type" value="Genomic_DNA"/>
</dbReference>
<name>A0A927GRR3_9BACL</name>
<keyword evidence="10 11" id="KW-0472">Membrane</keyword>
<keyword evidence="7 11" id="KW-0862">Zinc</keyword>
<evidence type="ECO:0000313" key="14">
    <source>
        <dbReference type="Proteomes" id="UP000621560"/>
    </source>
</evidence>
<dbReference type="GO" id="GO:0016020">
    <property type="term" value="C:membrane"/>
    <property type="evidence" value="ECO:0007669"/>
    <property type="project" value="UniProtKB-SubCell"/>
</dbReference>
<dbReference type="SUPFAM" id="SSF50156">
    <property type="entry name" value="PDZ domain-like"/>
    <property type="match status" value="1"/>
</dbReference>
<dbReference type="Pfam" id="PF02163">
    <property type="entry name" value="Peptidase_M50"/>
    <property type="match status" value="1"/>
</dbReference>
<dbReference type="Gene3D" id="2.30.42.10">
    <property type="match status" value="1"/>
</dbReference>
<dbReference type="NCBIfam" id="TIGR00054">
    <property type="entry name" value="RIP metalloprotease RseP"/>
    <property type="match status" value="1"/>
</dbReference>
<dbReference type="PANTHER" id="PTHR42837">
    <property type="entry name" value="REGULATOR OF SIGMA-E PROTEASE RSEP"/>
    <property type="match status" value="1"/>
</dbReference>
<keyword evidence="14" id="KW-1185">Reference proteome</keyword>
<dbReference type="GO" id="GO:0046872">
    <property type="term" value="F:metal ion binding"/>
    <property type="evidence" value="ECO:0007669"/>
    <property type="project" value="UniProtKB-KW"/>
</dbReference>
<evidence type="ECO:0000259" key="12">
    <source>
        <dbReference type="PROSITE" id="PS50106"/>
    </source>
</evidence>
<dbReference type="PANTHER" id="PTHR42837:SF2">
    <property type="entry name" value="MEMBRANE METALLOPROTEASE ARASP2, CHLOROPLASTIC-RELATED"/>
    <property type="match status" value="1"/>
</dbReference>
<dbReference type="InterPro" id="IPR001478">
    <property type="entry name" value="PDZ"/>
</dbReference>
<proteinExistence type="inferred from homology"/>
<dbReference type="GO" id="GO:0004222">
    <property type="term" value="F:metalloendopeptidase activity"/>
    <property type="evidence" value="ECO:0007669"/>
    <property type="project" value="InterPro"/>
</dbReference>
<dbReference type="InterPro" id="IPR004387">
    <property type="entry name" value="Pept_M50_Zn"/>
</dbReference>
<accession>A0A927GRR3</accession>
<feature type="domain" description="PDZ" evidence="12">
    <location>
        <begin position="195"/>
        <end position="241"/>
    </location>
</feature>
<comment type="cofactor">
    <cofactor evidence="1 11">
        <name>Zn(2+)</name>
        <dbReference type="ChEBI" id="CHEBI:29105"/>
    </cofactor>
</comment>
<feature type="transmembrane region" description="Helical" evidence="11">
    <location>
        <begin position="396"/>
        <end position="415"/>
    </location>
</feature>
<evidence type="ECO:0000256" key="1">
    <source>
        <dbReference type="ARBA" id="ARBA00001947"/>
    </source>
</evidence>
<dbReference type="GO" id="GO:0006508">
    <property type="term" value="P:proteolysis"/>
    <property type="evidence" value="ECO:0007669"/>
    <property type="project" value="UniProtKB-KW"/>
</dbReference>
<dbReference type="EC" id="3.4.24.-" evidence="11"/>
<keyword evidence="11" id="KW-0479">Metal-binding</keyword>
<feature type="transmembrane region" description="Helical" evidence="11">
    <location>
        <begin position="350"/>
        <end position="367"/>
    </location>
</feature>
<comment type="caution">
    <text evidence="13">The sequence shown here is derived from an EMBL/GenBank/DDBJ whole genome shotgun (WGS) entry which is preliminary data.</text>
</comment>
<protein>
    <recommendedName>
        <fullName evidence="11">Zinc metalloprotease</fullName>
        <ecNumber evidence="11">3.4.24.-</ecNumber>
    </recommendedName>
</protein>
<organism evidence="13 14">
    <name type="scientific">Paenibacillus sabuli</name>
    <dbReference type="NCBI Taxonomy" id="2772509"/>
    <lineage>
        <taxon>Bacteria</taxon>
        <taxon>Bacillati</taxon>
        <taxon>Bacillota</taxon>
        <taxon>Bacilli</taxon>
        <taxon>Bacillales</taxon>
        <taxon>Paenibacillaceae</taxon>
        <taxon>Paenibacillus</taxon>
    </lineage>
</organism>
<evidence type="ECO:0000256" key="11">
    <source>
        <dbReference type="RuleBase" id="RU362031"/>
    </source>
</evidence>
<evidence type="ECO:0000256" key="8">
    <source>
        <dbReference type="ARBA" id="ARBA00022989"/>
    </source>
</evidence>
<evidence type="ECO:0000256" key="2">
    <source>
        <dbReference type="ARBA" id="ARBA00004141"/>
    </source>
</evidence>
<feature type="transmembrane region" description="Helical" evidence="11">
    <location>
        <begin position="6"/>
        <end position="28"/>
    </location>
</feature>
<dbReference type="InterPro" id="IPR008915">
    <property type="entry name" value="Peptidase_M50"/>
</dbReference>
<evidence type="ECO:0000256" key="4">
    <source>
        <dbReference type="ARBA" id="ARBA00022670"/>
    </source>
</evidence>
<comment type="subcellular location">
    <subcellularLocation>
        <location evidence="2">Membrane</location>
        <topology evidence="2">Multi-pass membrane protein</topology>
    </subcellularLocation>
</comment>
<evidence type="ECO:0000256" key="5">
    <source>
        <dbReference type="ARBA" id="ARBA00022692"/>
    </source>
</evidence>
<dbReference type="Proteomes" id="UP000621560">
    <property type="component" value="Unassembled WGS sequence"/>
</dbReference>
<comment type="similarity">
    <text evidence="3 11">Belongs to the peptidase M50B family.</text>
</comment>
<dbReference type="InterPro" id="IPR036034">
    <property type="entry name" value="PDZ_sf"/>
</dbReference>
<evidence type="ECO:0000313" key="13">
    <source>
        <dbReference type="EMBL" id="MBD2845250.1"/>
    </source>
</evidence>
<keyword evidence="5 11" id="KW-0812">Transmembrane</keyword>
<sequence length="424" mass="46699">MEMVQNVLLTVLVFFVIVSIHEWGHFYFAKRAGILVREFAIGFGPKLFSVKKGETRYTLRLIPAGGFVRMAGEDPEIVDVQKGQTVGVRLDGTKVTRLYLDRLDERSNIVRGEVQTIDLERDLELTLEIDGEVEPYTVDPQALMIAKGRETQIAPLDRQFGSKSVGKRAMAIFAGPMMNFILAFVLFALYIQLTGVPVDNPDKVMIGDIIEGRPAAQANLEVGDEIKSINGIAVGGDVDGMIELIGSSADEPMDWVVVREGQEIRLQITPELEEASGLGKVGIAPTYQLRSAGFWETFKFAGNAMKNMTINIFEGFKMLILGQFSLDDLGGPVRTAEVTSQIASEGIAQLISWTAILSLYLGIFNLLPIPALDGSRLVFLGVEGLRGRPIDPNRESMVHFIGFAMLMLLMLAVTYNDILRLVRG</sequence>
<evidence type="ECO:0000256" key="10">
    <source>
        <dbReference type="ARBA" id="ARBA00023136"/>
    </source>
</evidence>
<keyword evidence="4" id="KW-0645">Protease</keyword>
<evidence type="ECO:0000256" key="3">
    <source>
        <dbReference type="ARBA" id="ARBA00007931"/>
    </source>
</evidence>
<keyword evidence="6 11" id="KW-0378">Hydrolase</keyword>
<dbReference type="PROSITE" id="PS50106">
    <property type="entry name" value="PDZ"/>
    <property type="match status" value="1"/>
</dbReference>
<dbReference type="AlphaFoldDB" id="A0A927GRR3"/>
<evidence type="ECO:0000256" key="9">
    <source>
        <dbReference type="ARBA" id="ARBA00023049"/>
    </source>
</evidence>